<gene>
    <name evidence="2" type="ORF">H6H00_05845</name>
</gene>
<reference evidence="2 3" key="1">
    <citation type="submission" date="2020-08" db="EMBL/GenBank/DDBJ databases">
        <authorList>
            <person name="Mo P."/>
        </authorList>
    </citation>
    <scope>NUCLEOTIDE SEQUENCE [LARGE SCALE GENOMIC DNA]</scope>
    <source>
        <strain evidence="2 3">CGMCC 4.1532</strain>
    </source>
</reference>
<dbReference type="EMBL" id="CP060131">
    <property type="protein sequence ID" value="QNG53492.1"/>
    <property type="molecule type" value="Genomic_DNA"/>
</dbReference>
<accession>A0A7G7ML31</accession>
<dbReference type="KEGG" id="ppel:H6H00_05845"/>
<evidence type="ECO:0000256" key="1">
    <source>
        <dbReference type="ARBA" id="ARBA00005721"/>
    </source>
</evidence>
<protein>
    <submittedName>
        <fullName evidence="2">Asp23/Gls24 family envelope stress response protein</fullName>
    </submittedName>
</protein>
<dbReference type="AlphaFoldDB" id="A0A7G7ML31"/>
<comment type="similarity">
    <text evidence="1">Belongs to the asp23 family.</text>
</comment>
<dbReference type="Pfam" id="PF03780">
    <property type="entry name" value="Asp23"/>
    <property type="match status" value="1"/>
</dbReference>
<evidence type="ECO:0000313" key="3">
    <source>
        <dbReference type="Proteomes" id="UP000515728"/>
    </source>
</evidence>
<dbReference type="InterPro" id="IPR005531">
    <property type="entry name" value="Asp23"/>
</dbReference>
<name>A0A7G7ML31_9PSEU</name>
<evidence type="ECO:0000313" key="2">
    <source>
        <dbReference type="EMBL" id="QNG53492.1"/>
    </source>
</evidence>
<organism evidence="2 3">
    <name type="scientific">Pseudonocardia petroleophila</name>
    <dbReference type="NCBI Taxonomy" id="37331"/>
    <lineage>
        <taxon>Bacteria</taxon>
        <taxon>Bacillati</taxon>
        <taxon>Actinomycetota</taxon>
        <taxon>Actinomycetes</taxon>
        <taxon>Pseudonocardiales</taxon>
        <taxon>Pseudonocardiaceae</taxon>
        <taxon>Pseudonocardia</taxon>
    </lineage>
</organism>
<keyword evidence="3" id="KW-1185">Reference proteome</keyword>
<dbReference type="Proteomes" id="UP000515728">
    <property type="component" value="Chromosome"/>
</dbReference>
<dbReference type="RefSeq" id="WP_185720319.1">
    <property type="nucleotide sequence ID" value="NZ_BAAAWI010000001.1"/>
</dbReference>
<proteinExistence type="inferred from homology"/>
<sequence length="190" mass="20141">MTLPHSDGRLACGREVQGVLDQVADGRADERDPHQQGCPHCRAALAEYDRLWAPVRDLAAERVEAPDSILEAALEKIRQAVEHTDWGLVPSAEGLVRISARVVVATARQSAQEVPGVRVALSRHLGGPGVAAGATGASTAVEITLAAGYGTDLVALGERVRRTVAARIRELTDLEPADVTVVIDDVLPPR</sequence>